<protein>
    <submittedName>
        <fullName evidence="4">NAD/NADP octopine/nopaline dehydrogenase family protein</fullName>
    </submittedName>
</protein>
<dbReference type="InterPro" id="IPR008927">
    <property type="entry name" value="6-PGluconate_DH-like_C_sf"/>
</dbReference>
<accession>A0AAU0ULK1</accession>
<gene>
    <name evidence="4" type="ORF">MFMK1_001261</name>
</gene>
<name>A0AAU0ULK1_9FIRM</name>
<dbReference type="KEGG" id="dbc:MFMK1_001261"/>
<dbReference type="InterPro" id="IPR036291">
    <property type="entry name" value="NAD(P)-bd_dom_sf"/>
</dbReference>
<dbReference type="EMBL" id="CP121694">
    <property type="protein sequence ID" value="WRO21453.1"/>
    <property type="molecule type" value="Genomic_DNA"/>
</dbReference>
<dbReference type="SUPFAM" id="SSF51735">
    <property type="entry name" value="NAD(P)-binding Rossmann-fold domains"/>
    <property type="match status" value="1"/>
</dbReference>
<dbReference type="GO" id="GO:0016616">
    <property type="term" value="F:oxidoreductase activity, acting on the CH-OH group of donors, NAD or NADP as acceptor"/>
    <property type="evidence" value="ECO:0007669"/>
    <property type="project" value="InterPro"/>
</dbReference>
<evidence type="ECO:0000313" key="4">
    <source>
        <dbReference type="EMBL" id="WRO21453.1"/>
    </source>
</evidence>
<feature type="domain" description="Opine dehydrogenase" evidence="3">
    <location>
        <begin position="185"/>
        <end position="330"/>
    </location>
</feature>
<evidence type="ECO:0000256" key="1">
    <source>
        <dbReference type="ARBA" id="ARBA00023002"/>
    </source>
</evidence>
<keyword evidence="5" id="KW-1185">Reference proteome</keyword>
<evidence type="ECO:0000259" key="3">
    <source>
        <dbReference type="Pfam" id="PF02317"/>
    </source>
</evidence>
<dbReference type="InterPro" id="IPR003421">
    <property type="entry name" value="Opine_DH"/>
</dbReference>
<dbReference type="SUPFAM" id="SSF48179">
    <property type="entry name" value="6-phosphogluconate dehydrogenase C-terminal domain-like"/>
    <property type="match status" value="1"/>
</dbReference>
<dbReference type="AlphaFoldDB" id="A0AAU0ULK1"/>
<dbReference type="InterPro" id="IPR051729">
    <property type="entry name" value="Opine/Lysopine_DH"/>
</dbReference>
<feature type="domain" description="Glycerol-3-phosphate dehydrogenase NAD-dependent N-terminal" evidence="2">
    <location>
        <begin position="2"/>
        <end position="105"/>
    </location>
</feature>
<dbReference type="PANTHER" id="PTHR38015">
    <property type="entry name" value="BLR6086 PROTEIN"/>
    <property type="match status" value="1"/>
</dbReference>
<dbReference type="Pfam" id="PF01210">
    <property type="entry name" value="NAD_Gly3P_dh_N"/>
    <property type="match status" value="1"/>
</dbReference>
<dbReference type="PANTHER" id="PTHR38015:SF1">
    <property type="entry name" value="OPINE DEHYDROGENASE DOMAIN-CONTAINING PROTEIN"/>
    <property type="match status" value="1"/>
</dbReference>
<dbReference type="InterPro" id="IPR013328">
    <property type="entry name" value="6PGD_dom2"/>
</dbReference>
<dbReference type="Proteomes" id="UP001329915">
    <property type="component" value="Chromosome"/>
</dbReference>
<sequence length="359" mass="39225">MKVAVLGSGNGGCAVAFRWAKDGHDVFLFDFEDFPDNIDAISKNGGIYSEGQLKGFTKVKYAGHDIRCTVDEADIIFAVGPAYSTEAFAKVVKPYLKPGQTIIVCPGSCGGAIVFKNALGLNLEDEKYIIAETSTLPYAVRVTEPGKIRIFLELKGGVYLAALPSKNTEDVYKLAKDVFPMLEPAKNVFQTTLQNGNPVIHPAVVLLNAGLVDRTNGDFYFYEEGVTKAVGRLIEGLDNERIALGKELGLDILAEPVIGIKEGYMQEATYDRGYIEADGFKGIKALSSLDSRFFNEDVAFGLVFMSELGKRVGVKTPTMDAVIEIASVIMRRDYRKAGERTPKTLGLDNYSISEIMRIL</sequence>
<dbReference type="Gene3D" id="3.40.50.720">
    <property type="entry name" value="NAD(P)-binding Rossmann-like Domain"/>
    <property type="match status" value="1"/>
</dbReference>
<reference evidence="4 5" key="1">
    <citation type="submission" date="2023-04" db="EMBL/GenBank/DDBJ databases">
        <authorList>
            <person name="Hsu D."/>
        </authorList>
    </citation>
    <scope>NUCLEOTIDE SEQUENCE [LARGE SCALE GENOMIC DNA]</scope>
    <source>
        <strain evidence="4 5">MK1</strain>
    </source>
</reference>
<dbReference type="Gene3D" id="1.10.1040.10">
    <property type="entry name" value="N-(1-d-carboxylethyl)-l-norvaline Dehydrogenase, domain 2"/>
    <property type="match status" value="1"/>
</dbReference>
<dbReference type="GO" id="GO:0051287">
    <property type="term" value="F:NAD binding"/>
    <property type="evidence" value="ECO:0007669"/>
    <property type="project" value="InterPro"/>
</dbReference>
<evidence type="ECO:0000259" key="2">
    <source>
        <dbReference type="Pfam" id="PF01210"/>
    </source>
</evidence>
<dbReference type="RefSeq" id="WP_366924297.1">
    <property type="nucleotide sequence ID" value="NZ_CP121694.1"/>
</dbReference>
<keyword evidence="1" id="KW-0560">Oxidoreductase</keyword>
<organism evidence="4 5">
    <name type="scientific">Metallumcola ferriviriculae</name>
    <dbReference type="NCBI Taxonomy" id="3039180"/>
    <lineage>
        <taxon>Bacteria</taxon>
        <taxon>Bacillati</taxon>
        <taxon>Bacillota</taxon>
        <taxon>Clostridia</taxon>
        <taxon>Neomoorellales</taxon>
        <taxon>Desulfitibacteraceae</taxon>
        <taxon>Metallumcola</taxon>
    </lineage>
</organism>
<evidence type="ECO:0000313" key="5">
    <source>
        <dbReference type="Proteomes" id="UP001329915"/>
    </source>
</evidence>
<dbReference type="GO" id="GO:0046168">
    <property type="term" value="P:glycerol-3-phosphate catabolic process"/>
    <property type="evidence" value="ECO:0007669"/>
    <property type="project" value="InterPro"/>
</dbReference>
<proteinExistence type="predicted"/>
<dbReference type="Pfam" id="PF02317">
    <property type="entry name" value="Octopine_DH"/>
    <property type="match status" value="1"/>
</dbReference>
<dbReference type="InterPro" id="IPR011128">
    <property type="entry name" value="G3P_DH_NAD-dep_N"/>
</dbReference>